<dbReference type="Proteomes" id="UP000318297">
    <property type="component" value="Unassembled WGS sequence"/>
</dbReference>
<dbReference type="AlphaFoldDB" id="A0A561EAV9"/>
<evidence type="ECO:0000259" key="1">
    <source>
        <dbReference type="SMART" id="SM00460"/>
    </source>
</evidence>
<dbReference type="OrthoDB" id="9804023at2"/>
<keyword evidence="2" id="KW-0645">Protease</keyword>
<dbReference type="PANTHER" id="PTHR33490:SF7">
    <property type="entry name" value="BLR2979 PROTEIN"/>
    <property type="match status" value="1"/>
</dbReference>
<protein>
    <submittedName>
        <fullName evidence="2">Transglutaminase-like putative cysteine protease</fullName>
    </submittedName>
</protein>
<evidence type="ECO:0000313" key="2">
    <source>
        <dbReference type="EMBL" id="TWE12736.1"/>
    </source>
</evidence>
<dbReference type="RefSeq" id="WP_145226953.1">
    <property type="nucleotide sequence ID" value="NZ_VIVQ01000001.1"/>
</dbReference>
<dbReference type="InterPro" id="IPR038765">
    <property type="entry name" value="Papain-like_cys_pep_sf"/>
</dbReference>
<dbReference type="SMART" id="SM00460">
    <property type="entry name" value="TGc"/>
    <property type="match status" value="1"/>
</dbReference>
<name>A0A561EAV9_9MICO</name>
<organism evidence="2 3">
    <name type="scientific">Rudaeicoccus suwonensis</name>
    <dbReference type="NCBI Taxonomy" id="657409"/>
    <lineage>
        <taxon>Bacteria</taxon>
        <taxon>Bacillati</taxon>
        <taxon>Actinomycetota</taxon>
        <taxon>Actinomycetes</taxon>
        <taxon>Micrococcales</taxon>
        <taxon>Dermacoccaceae</taxon>
        <taxon>Rudaeicoccus</taxon>
    </lineage>
</organism>
<dbReference type="Pfam" id="PF01841">
    <property type="entry name" value="Transglut_core"/>
    <property type="match status" value="1"/>
</dbReference>
<reference evidence="2 3" key="1">
    <citation type="submission" date="2019-06" db="EMBL/GenBank/DDBJ databases">
        <title>Sequencing the genomes of 1000 actinobacteria strains.</title>
        <authorList>
            <person name="Klenk H.-P."/>
        </authorList>
    </citation>
    <scope>NUCLEOTIDE SEQUENCE [LARGE SCALE GENOMIC DNA]</scope>
    <source>
        <strain evidence="2 3">DSM 19560</strain>
    </source>
</reference>
<evidence type="ECO:0000313" key="3">
    <source>
        <dbReference type="Proteomes" id="UP000318297"/>
    </source>
</evidence>
<sequence length="320" mass="35259">MTEDLHAPRHYEVRHATEYTYDDYVTTSYARACLRPRETPQQTVVSNLIEVLPAADVLTEHRDVFGNWSHYIEVRTRHTELKVNKTSVVTITWPEVDLDRLNRWTVAEAVKQLRRAGGVDPVDHAMYSLPSALVEITPAVRRYASEILPANRPYGEALVDLHHRIFTDFAYTKGATSTTTTLSELLESRAGVCQDFAHLGAGCLRAVGLPGRYVSGYIETAPPPGKPKLAGSDATHAWCAAMVPGGGWVDLDPTNDHFADSRYVVTAWGRDFRDVSPLKGVIFTESKSSRLRVAVDVTPLEASAVPTPLPGPSSREVVPG</sequence>
<keyword evidence="2" id="KW-0378">Hydrolase</keyword>
<dbReference type="InterPro" id="IPR002931">
    <property type="entry name" value="Transglutaminase-like"/>
</dbReference>
<accession>A0A561EAV9</accession>
<dbReference type="Pfam" id="PF08379">
    <property type="entry name" value="Bact_transglu_N"/>
    <property type="match status" value="1"/>
</dbReference>
<gene>
    <name evidence="2" type="ORF">BKA23_1553</name>
</gene>
<dbReference type="Gene3D" id="3.10.620.30">
    <property type="match status" value="1"/>
</dbReference>
<dbReference type="EMBL" id="VIVQ01000001">
    <property type="protein sequence ID" value="TWE12736.1"/>
    <property type="molecule type" value="Genomic_DNA"/>
</dbReference>
<dbReference type="PANTHER" id="PTHR33490">
    <property type="entry name" value="BLR5614 PROTEIN-RELATED"/>
    <property type="match status" value="1"/>
</dbReference>
<dbReference type="GO" id="GO:0006508">
    <property type="term" value="P:proteolysis"/>
    <property type="evidence" value="ECO:0007669"/>
    <property type="project" value="UniProtKB-KW"/>
</dbReference>
<keyword evidence="3" id="KW-1185">Reference proteome</keyword>
<dbReference type="InterPro" id="IPR013589">
    <property type="entry name" value="Bac_transglu_N"/>
</dbReference>
<comment type="caution">
    <text evidence="2">The sequence shown here is derived from an EMBL/GenBank/DDBJ whole genome shotgun (WGS) entry which is preliminary data.</text>
</comment>
<dbReference type="SUPFAM" id="SSF54001">
    <property type="entry name" value="Cysteine proteinases"/>
    <property type="match status" value="1"/>
</dbReference>
<dbReference type="GO" id="GO:0008233">
    <property type="term" value="F:peptidase activity"/>
    <property type="evidence" value="ECO:0007669"/>
    <property type="project" value="UniProtKB-KW"/>
</dbReference>
<proteinExistence type="predicted"/>
<feature type="domain" description="Transglutaminase-like" evidence="1">
    <location>
        <begin position="185"/>
        <end position="255"/>
    </location>
</feature>